<keyword evidence="3" id="KW-0378">Hydrolase</keyword>
<feature type="domain" description="RNA-binding protein AU-1/Ribonuclease E/G" evidence="6">
    <location>
        <begin position="122"/>
        <end position="383"/>
    </location>
</feature>
<evidence type="ECO:0000256" key="2">
    <source>
        <dbReference type="ARBA" id="ARBA00022723"/>
    </source>
</evidence>
<dbReference type="Gene3D" id="2.40.50.140">
    <property type="entry name" value="Nucleic acid-binding proteins"/>
    <property type="match status" value="1"/>
</dbReference>
<dbReference type="RefSeq" id="WP_151533446.1">
    <property type="nucleotide sequence ID" value="NZ_WBOS01000001.1"/>
</dbReference>
<dbReference type="GO" id="GO:0004540">
    <property type="term" value="F:RNA nuclease activity"/>
    <property type="evidence" value="ECO:0007669"/>
    <property type="project" value="InterPro"/>
</dbReference>
<dbReference type="NCBIfam" id="TIGR00757">
    <property type="entry name" value="RNaseEG"/>
    <property type="match status" value="1"/>
</dbReference>
<protein>
    <submittedName>
        <fullName evidence="7">Rne/Rng family ribonuclease</fullName>
    </submittedName>
</protein>
<comment type="cofactor">
    <cofactor evidence="1">
        <name>Mg(2+)</name>
        <dbReference type="ChEBI" id="CHEBI:18420"/>
    </cofactor>
</comment>
<dbReference type="PANTHER" id="PTHR30001:SF0">
    <property type="entry name" value="RIBONUCLEASE G"/>
    <property type="match status" value="1"/>
</dbReference>
<gene>
    <name evidence="7" type="ORF">F7731_03930</name>
</gene>
<dbReference type="GO" id="GO:0006364">
    <property type="term" value="P:rRNA processing"/>
    <property type="evidence" value="ECO:0007669"/>
    <property type="project" value="TreeGrafter"/>
</dbReference>
<dbReference type="Proteomes" id="UP000481030">
    <property type="component" value="Unassembled WGS sequence"/>
</dbReference>
<keyword evidence="4" id="KW-0460">Magnesium</keyword>
<evidence type="ECO:0000313" key="7">
    <source>
        <dbReference type="EMBL" id="KAB2338706.1"/>
    </source>
</evidence>
<dbReference type="PANTHER" id="PTHR30001">
    <property type="entry name" value="RIBONUCLEASE"/>
    <property type="match status" value="1"/>
</dbReference>
<sequence length="489" mass="56285">MYTLIINHLTREKRYALVKNNEVEKLVIHQPQQQSSVGNIYLGTVEKVLPGMNAAFVGIGEEKSGYLHRDKLVSYVQNNDDKLLKESKSISSYVHQGEKLLMQVEKEAAGTKGPRLTGVIELQGKHLIYMPSGRYVAVSKKIEDDEFREKLRHFGHEIKEPEEGLIFRTSSKNESQNHLSAELEELRLQYKELLQSARSLKKPGKILENNVLLDEISEEIYRREITEIIVDDLSLKFDLQKKYQIPIQVYNGRENIFSAFRLEHEIDKALKRIVWLENGAYLIIDEAEALTVIDVNTGKYSGKQDLANTIVKTNEWAAIEAAKQIRLRDIAGMILIDFIDMKDEKDRNRIFKLMEAELRKDERRTKVIGFTPLGILQLTRKKTKPAISEALTVKCPSCEGTGRVLSPETVAFRLERELWEHLGGDCEAVLIESTEDVLRIFSGEQNIHKKRMEELLGMEIVFSEITSFKPFYEIRQFGTTEETKKKARM</sequence>
<accession>A0A6L3VAL1</accession>
<keyword evidence="2" id="KW-0479">Metal-binding</keyword>
<dbReference type="Pfam" id="PF10150">
    <property type="entry name" value="RNase_E_G"/>
    <property type="match status" value="1"/>
</dbReference>
<dbReference type="InterPro" id="IPR004659">
    <property type="entry name" value="RNase_E/G"/>
</dbReference>
<evidence type="ECO:0000256" key="5">
    <source>
        <dbReference type="ARBA" id="ARBA00022884"/>
    </source>
</evidence>
<organism evidence="7 8">
    <name type="scientific">Cytobacillus depressus</name>
    <dbReference type="NCBI Taxonomy" id="1602942"/>
    <lineage>
        <taxon>Bacteria</taxon>
        <taxon>Bacillati</taxon>
        <taxon>Bacillota</taxon>
        <taxon>Bacilli</taxon>
        <taxon>Bacillales</taxon>
        <taxon>Bacillaceae</taxon>
        <taxon>Cytobacillus</taxon>
    </lineage>
</organism>
<evidence type="ECO:0000256" key="4">
    <source>
        <dbReference type="ARBA" id="ARBA00022842"/>
    </source>
</evidence>
<keyword evidence="8" id="KW-1185">Reference proteome</keyword>
<evidence type="ECO:0000256" key="1">
    <source>
        <dbReference type="ARBA" id="ARBA00001946"/>
    </source>
</evidence>
<evidence type="ECO:0000256" key="3">
    <source>
        <dbReference type="ARBA" id="ARBA00022801"/>
    </source>
</evidence>
<dbReference type="InterPro" id="IPR019307">
    <property type="entry name" value="RNA-bd_AU-1/RNase_E/G"/>
</dbReference>
<dbReference type="InterPro" id="IPR012340">
    <property type="entry name" value="NA-bd_OB-fold"/>
</dbReference>
<proteinExistence type="predicted"/>
<dbReference type="OrthoDB" id="9804278at2"/>
<dbReference type="GO" id="GO:0046872">
    <property type="term" value="F:metal ion binding"/>
    <property type="evidence" value="ECO:0007669"/>
    <property type="project" value="UniProtKB-KW"/>
</dbReference>
<reference evidence="7 8" key="1">
    <citation type="journal article" date="2016" name="Antonie Van Leeuwenhoek">
        <title>Bacillus depressus sp. nov., isolated from soil of a sunflower field.</title>
        <authorList>
            <person name="Wei X."/>
            <person name="Xin D."/>
            <person name="Xin Y."/>
            <person name="Zhang H."/>
            <person name="Wang T."/>
            <person name="Zhang J."/>
        </authorList>
    </citation>
    <scope>NUCLEOTIDE SEQUENCE [LARGE SCALE GENOMIC DNA]</scope>
    <source>
        <strain evidence="7 8">BZ1</strain>
    </source>
</reference>
<dbReference type="SUPFAM" id="SSF50249">
    <property type="entry name" value="Nucleic acid-binding proteins"/>
    <property type="match status" value="1"/>
</dbReference>
<comment type="caution">
    <text evidence="7">The sequence shown here is derived from an EMBL/GenBank/DDBJ whole genome shotgun (WGS) entry which is preliminary data.</text>
</comment>
<dbReference type="GO" id="GO:0016787">
    <property type="term" value="F:hydrolase activity"/>
    <property type="evidence" value="ECO:0007669"/>
    <property type="project" value="UniProtKB-KW"/>
</dbReference>
<dbReference type="GO" id="GO:0003723">
    <property type="term" value="F:RNA binding"/>
    <property type="evidence" value="ECO:0007669"/>
    <property type="project" value="UniProtKB-KW"/>
</dbReference>
<name>A0A6L3VAL1_9BACI</name>
<dbReference type="GO" id="GO:0005737">
    <property type="term" value="C:cytoplasm"/>
    <property type="evidence" value="ECO:0007669"/>
    <property type="project" value="TreeGrafter"/>
</dbReference>
<evidence type="ECO:0000259" key="6">
    <source>
        <dbReference type="Pfam" id="PF10150"/>
    </source>
</evidence>
<dbReference type="Gene3D" id="3.40.1260.20">
    <property type="entry name" value="Ribonuclease E, catalytic domain"/>
    <property type="match status" value="1"/>
</dbReference>
<evidence type="ECO:0000313" key="8">
    <source>
        <dbReference type="Proteomes" id="UP000481030"/>
    </source>
</evidence>
<dbReference type="EMBL" id="WBOS01000001">
    <property type="protein sequence ID" value="KAB2338706.1"/>
    <property type="molecule type" value="Genomic_DNA"/>
</dbReference>
<dbReference type="AlphaFoldDB" id="A0A6L3VAL1"/>
<keyword evidence="5" id="KW-0694">RNA-binding</keyword>
<dbReference type="CDD" id="cd04453">
    <property type="entry name" value="S1_RNase_E"/>
    <property type="match status" value="1"/>
</dbReference>